<comment type="caution">
    <text evidence="8">The sequence shown here is derived from an EMBL/GenBank/DDBJ whole genome shotgun (WGS) entry which is preliminary data.</text>
</comment>
<proteinExistence type="inferred from homology"/>
<keyword evidence="5" id="KW-0676">Redox-active center</keyword>
<dbReference type="Proteomes" id="UP000186029">
    <property type="component" value="Unassembled WGS sequence"/>
</dbReference>
<evidence type="ECO:0000256" key="6">
    <source>
        <dbReference type="SAM" id="Phobius"/>
    </source>
</evidence>
<dbReference type="SUPFAM" id="SSF52833">
    <property type="entry name" value="Thioredoxin-like"/>
    <property type="match status" value="1"/>
</dbReference>
<feature type="domain" description="Thioredoxin" evidence="7">
    <location>
        <begin position="27"/>
        <end position="231"/>
    </location>
</feature>
<dbReference type="GO" id="GO:0016491">
    <property type="term" value="F:oxidoreductase activity"/>
    <property type="evidence" value="ECO:0007669"/>
    <property type="project" value="UniProtKB-KW"/>
</dbReference>
<organism evidence="8 9">
    <name type="scientific">Candidatus Campbellbacteria bacterium RIFCSPLOWO2_02_35_12</name>
    <dbReference type="NCBI Taxonomy" id="1797580"/>
    <lineage>
        <taxon>Bacteria</taxon>
        <taxon>Candidatus Campbelliibacteriota</taxon>
    </lineage>
</organism>
<keyword evidence="2" id="KW-0732">Signal</keyword>
<comment type="similarity">
    <text evidence="1">Belongs to the thioredoxin family. DsbA subfamily.</text>
</comment>
<keyword evidence="6" id="KW-1133">Transmembrane helix</keyword>
<evidence type="ECO:0000256" key="5">
    <source>
        <dbReference type="ARBA" id="ARBA00023284"/>
    </source>
</evidence>
<keyword evidence="4" id="KW-1015">Disulfide bond</keyword>
<dbReference type="EMBL" id="MFAC01000034">
    <property type="protein sequence ID" value="OGD66278.1"/>
    <property type="molecule type" value="Genomic_DNA"/>
</dbReference>
<dbReference type="PANTHER" id="PTHR13887:SF14">
    <property type="entry name" value="DISULFIDE BOND FORMATION PROTEIN D"/>
    <property type="match status" value="1"/>
</dbReference>
<dbReference type="STRING" id="1797580.A2Z61_01185"/>
<dbReference type="PANTHER" id="PTHR13887">
    <property type="entry name" value="GLUTATHIONE S-TRANSFERASE KAPPA"/>
    <property type="match status" value="1"/>
</dbReference>
<reference evidence="8 9" key="1">
    <citation type="journal article" date="2016" name="Nat. Commun.">
        <title>Thousands of microbial genomes shed light on interconnected biogeochemical processes in an aquifer system.</title>
        <authorList>
            <person name="Anantharaman K."/>
            <person name="Brown C.T."/>
            <person name="Hug L.A."/>
            <person name="Sharon I."/>
            <person name="Castelle C.J."/>
            <person name="Probst A.J."/>
            <person name="Thomas B.C."/>
            <person name="Singh A."/>
            <person name="Wilkins M.J."/>
            <person name="Karaoz U."/>
            <person name="Brodie E.L."/>
            <person name="Williams K.H."/>
            <person name="Hubbard S.S."/>
            <person name="Banfield J.F."/>
        </authorList>
    </citation>
    <scope>NUCLEOTIDE SEQUENCE [LARGE SCALE GENOMIC DNA]</scope>
</reference>
<evidence type="ECO:0000256" key="3">
    <source>
        <dbReference type="ARBA" id="ARBA00023002"/>
    </source>
</evidence>
<dbReference type="InterPro" id="IPR012336">
    <property type="entry name" value="Thioredoxin-like_fold"/>
</dbReference>
<dbReference type="Pfam" id="PF13462">
    <property type="entry name" value="Thioredoxin_4"/>
    <property type="match status" value="1"/>
</dbReference>
<sequence length="238" mass="26357">MDNKLLVPASIIIAAIVIAGALFMVNKEDIQPKNDVDITKKEDVNFAENMKLLSENDHILGSPNADIIIVEYSDTECPYCKKFHETMHQIIDEYGKDGKVAWIYRHFPIAQLHLKAAKEAEASECAFDQGGNTAFWKYIDKIYEITPSNNGLDPKKLPEIAEGIGLDGVEFKRCLNDGDNKKKVEDSVTDAIASDGRGTPHNIMLVGDEKIEIPGAQPFSIVKNLIDTVLAKLAESKK</sequence>
<dbReference type="AlphaFoldDB" id="A0A1F5EFW2"/>
<evidence type="ECO:0000313" key="8">
    <source>
        <dbReference type="EMBL" id="OGD66278.1"/>
    </source>
</evidence>
<evidence type="ECO:0000256" key="2">
    <source>
        <dbReference type="ARBA" id="ARBA00022729"/>
    </source>
</evidence>
<protein>
    <recommendedName>
        <fullName evidence="7">Thioredoxin domain-containing protein</fullName>
    </recommendedName>
</protein>
<accession>A0A1F5EFW2</accession>
<dbReference type="Gene3D" id="3.40.30.10">
    <property type="entry name" value="Glutaredoxin"/>
    <property type="match status" value="1"/>
</dbReference>
<keyword evidence="6" id="KW-0472">Membrane</keyword>
<evidence type="ECO:0000256" key="1">
    <source>
        <dbReference type="ARBA" id="ARBA00005791"/>
    </source>
</evidence>
<dbReference type="PROSITE" id="PS51352">
    <property type="entry name" value="THIOREDOXIN_2"/>
    <property type="match status" value="1"/>
</dbReference>
<gene>
    <name evidence="8" type="ORF">A2Z61_01185</name>
</gene>
<feature type="transmembrane region" description="Helical" evidence="6">
    <location>
        <begin position="6"/>
        <end position="25"/>
    </location>
</feature>
<dbReference type="InterPro" id="IPR013766">
    <property type="entry name" value="Thioredoxin_domain"/>
</dbReference>
<dbReference type="InterPro" id="IPR036249">
    <property type="entry name" value="Thioredoxin-like_sf"/>
</dbReference>
<keyword evidence="3" id="KW-0560">Oxidoreductase</keyword>
<evidence type="ECO:0000259" key="7">
    <source>
        <dbReference type="PROSITE" id="PS51352"/>
    </source>
</evidence>
<evidence type="ECO:0000256" key="4">
    <source>
        <dbReference type="ARBA" id="ARBA00023157"/>
    </source>
</evidence>
<name>A0A1F5EFW2_9BACT</name>
<evidence type="ECO:0000313" key="9">
    <source>
        <dbReference type="Proteomes" id="UP000186029"/>
    </source>
</evidence>
<keyword evidence="6" id="KW-0812">Transmembrane</keyword>